<dbReference type="GO" id="GO:0032541">
    <property type="term" value="C:cortical endoplasmic reticulum"/>
    <property type="evidence" value="ECO:0007669"/>
    <property type="project" value="TreeGrafter"/>
</dbReference>
<dbReference type="InterPro" id="IPR036598">
    <property type="entry name" value="GOLD_dom_sf"/>
</dbReference>
<dbReference type="Gene3D" id="2.30.29.30">
    <property type="entry name" value="Pleckstrin-homology domain (PH domain)/Phosphotyrosine-binding domain (PTB)"/>
    <property type="match status" value="1"/>
</dbReference>
<evidence type="ECO:0000256" key="4">
    <source>
        <dbReference type="ARBA" id="ARBA00022490"/>
    </source>
</evidence>
<evidence type="ECO:0000256" key="2">
    <source>
        <dbReference type="ARBA" id="ARBA00008842"/>
    </source>
</evidence>
<dbReference type="GO" id="GO:0030011">
    <property type="term" value="P:maintenance of cell polarity"/>
    <property type="evidence" value="ECO:0007669"/>
    <property type="project" value="TreeGrafter"/>
</dbReference>
<evidence type="ECO:0000256" key="5">
    <source>
        <dbReference type="ARBA" id="ARBA00022553"/>
    </source>
</evidence>
<dbReference type="OrthoDB" id="1854502at2759"/>
<dbReference type="EMBL" id="LGRB01000013">
    <property type="protein sequence ID" value="OCT47466.1"/>
    <property type="molecule type" value="Genomic_DNA"/>
</dbReference>
<dbReference type="GO" id="GO:0034727">
    <property type="term" value="P:piecemeal microautophagy of the nucleus"/>
    <property type="evidence" value="ECO:0007669"/>
    <property type="project" value="TreeGrafter"/>
</dbReference>
<dbReference type="AlphaFoldDB" id="A0A1C1CG82"/>
<evidence type="ECO:0000256" key="6">
    <source>
        <dbReference type="ARBA" id="ARBA00023055"/>
    </source>
</evidence>
<dbReference type="SUPFAM" id="SSF144000">
    <property type="entry name" value="Oxysterol-binding protein-like"/>
    <property type="match status" value="1"/>
</dbReference>
<protein>
    <submittedName>
        <fullName evidence="10">Oxysterol binding protein</fullName>
    </submittedName>
</protein>
<dbReference type="Pfam" id="PF15409">
    <property type="entry name" value="PH_8"/>
    <property type="match status" value="1"/>
</dbReference>
<comment type="similarity">
    <text evidence="2">Belongs to the OSBP family.</text>
</comment>
<dbReference type="GO" id="GO:0005829">
    <property type="term" value="C:cytosol"/>
    <property type="evidence" value="ECO:0007669"/>
    <property type="project" value="TreeGrafter"/>
</dbReference>
<dbReference type="VEuPathDB" id="FungiDB:G647_01917"/>
<feature type="compositionally biased region" description="Acidic residues" evidence="8">
    <location>
        <begin position="542"/>
        <end position="560"/>
    </location>
</feature>
<feature type="region of interest" description="Disordered" evidence="8">
    <location>
        <begin position="442"/>
        <end position="461"/>
    </location>
</feature>
<dbReference type="InterPro" id="IPR000648">
    <property type="entry name" value="Oxysterol-bd"/>
</dbReference>
<evidence type="ECO:0000256" key="8">
    <source>
        <dbReference type="SAM" id="MobiDB-lite"/>
    </source>
</evidence>
<dbReference type="GO" id="GO:0097038">
    <property type="term" value="C:perinuclear endoplasmic reticulum"/>
    <property type="evidence" value="ECO:0007669"/>
    <property type="project" value="TreeGrafter"/>
</dbReference>
<keyword evidence="4" id="KW-0963">Cytoplasm</keyword>
<dbReference type="FunFam" id="2.30.29.30:FF:000369">
    <property type="entry name" value="Oxysterol binding protein"/>
    <property type="match status" value="1"/>
</dbReference>
<feature type="region of interest" description="Disordered" evidence="8">
    <location>
        <begin position="51"/>
        <end position="78"/>
    </location>
</feature>
<dbReference type="STRING" id="86049.A0A1C1CG82"/>
<dbReference type="InterPro" id="IPR037239">
    <property type="entry name" value="OSBP_sf"/>
</dbReference>
<dbReference type="CDD" id="cd13289">
    <property type="entry name" value="PH_Osh3p_yeast"/>
    <property type="match status" value="1"/>
</dbReference>
<dbReference type="Pfam" id="PF01237">
    <property type="entry name" value="Oxysterol_BP"/>
    <property type="match status" value="1"/>
</dbReference>
<dbReference type="GO" id="GO:0120009">
    <property type="term" value="P:intermembrane lipid transfer"/>
    <property type="evidence" value="ECO:0007669"/>
    <property type="project" value="UniProtKB-ARBA"/>
</dbReference>
<keyword evidence="5" id="KW-0597">Phosphoprotein</keyword>
<dbReference type="Gene3D" id="3.30.70.3490">
    <property type="match status" value="1"/>
</dbReference>
<feature type="region of interest" description="Disordered" evidence="8">
    <location>
        <begin position="195"/>
        <end position="222"/>
    </location>
</feature>
<evidence type="ECO:0000259" key="9">
    <source>
        <dbReference type="PROSITE" id="PS50003"/>
    </source>
</evidence>
<dbReference type="GO" id="GO:0035621">
    <property type="term" value="P:ER to Golgi ceramide transport"/>
    <property type="evidence" value="ECO:0007669"/>
    <property type="project" value="TreeGrafter"/>
</dbReference>
<dbReference type="PANTHER" id="PTHR10972:SF203">
    <property type="entry name" value="OXYSTEROL-BINDING PROTEIN HOMOLOG 3"/>
    <property type="match status" value="1"/>
</dbReference>
<evidence type="ECO:0000256" key="3">
    <source>
        <dbReference type="ARBA" id="ARBA00022448"/>
    </source>
</evidence>
<feature type="compositionally biased region" description="Low complexity" evidence="8">
    <location>
        <begin position="196"/>
        <end position="208"/>
    </location>
</feature>
<keyword evidence="6" id="KW-0445">Lipid transport</keyword>
<dbReference type="PANTHER" id="PTHR10972">
    <property type="entry name" value="OXYSTEROL-BINDING PROTEIN-RELATED"/>
    <property type="match status" value="1"/>
</dbReference>
<accession>A0A1C1CG82</accession>
<sequence length="977" mass="107776">MAGLEQIEVHSRNYLVRWVNVKHEHTISWTVQPHKKSLNLGLFKHPGPLSTLHGSSTSLNPPSPTHPPDDDEKEKAEAQSTAVEKLTGIGLKQVKWIGKCEADKVTQGKHDVRLGEAGNYALVFDNTFSKSISKTATIFLLTYPTACQAQIQFGAQLQHPQSMASAMAIANNASTLFKRSPKLKAKDKESVDSLRQASISQQSAGGSIVPVPEGPSLAGDPSSIHTGVLHKLRRKKHQGYARRFFCLDFTSSTLSYYRDRNSSALRGAIPLSLAAISANSKTREISIDSGVELWHLKANNDADFAAWKEALETATKLMLETKIPTDNLHLGPGGNLEGAASSSFDEQEWARLETLLSRISGTRDAVRRLCLDTLAQPGAMPSPRLGSASPSTTPTEGPSGEDYFRQDDKRPFWKRKASTTATQSNIFKRSVSAQLAVPFPSVEPSLRNGTPPPTAGSIAARPRSHHEESMYDHCRALLHDLDSVVGEFSSVMAEGKIRRTTPPKSAVSRLSIQSVDSQEYFDAEDKMHVLDIHGDTDHEGFEDIPEGDEDSATSSDIGEDSIDVFKRRSGSVSSYLPPRAKSLAPLPLQPITRRQNVAAPTVMPPSLIGFLRKNVGKDLSTISMPVSANEPLSLLQRAAEQLEYSQLLDSAGKCHDTFERLMYVAAFAVSSLSNNRVKERSIRKPFNPMLGETFELVREDRGFRLISEKVSHRPVQLALHAESENWTFTQSPLPSQKFWGKSSEIINEGKARLVLHSTGETYSWAAATCFLRNIIAGEKYVEPTGTMTIYNDSAGHKAVVSFKAKGMFSGRSEEVEVQTIDSQGQELSIGLHGTWTDSLQLKEPGKLGQRNTIWSAGALVPNAPKHYGMTLFAAQLNEITEVEEGKIAPTDSRLRPDQIALEKGDHEAAEHLKNQLEEAQRARRREMEASDKAWQPRWFTKVELGDEVVWKLRTGKEGYWEERARGEWTGVVPVLQT</sequence>
<dbReference type="SUPFAM" id="SSF50729">
    <property type="entry name" value="PH domain-like"/>
    <property type="match status" value="1"/>
</dbReference>
<comment type="subcellular location">
    <subcellularLocation>
        <location evidence="1">Cytoplasm</location>
    </subcellularLocation>
</comment>
<evidence type="ECO:0000256" key="1">
    <source>
        <dbReference type="ARBA" id="ARBA00004496"/>
    </source>
</evidence>
<dbReference type="Proteomes" id="UP000094526">
    <property type="component" value="Unassembled WGS sequence"/>
</dbReference>
<gene>
    <name evidence="10" type="ORF">CLCR_03287</name>
</gene>
<feature type="region of interest" description="Disordered" evidence="8">
    <location>
        <begin position="376"/>
        <end position="408"/>
    </location>
</feature>
<dbReference type="InterPro" id="IPR001849">
    <property type="entry name" value="PH_domain"/>
</dbReference>
<dbReference type="PROSITE" id="PS50003">
    <property type="entry name" value="PH_DOMAIN"/>
    <property type="match status" value="1"/>
</dbReference>
<organism evidence="10 11">
    <name type="scientific">Cladophialophora carrionii</name>
    <dbReference type="NCBI Taxonomy" id="86049"/>
    <lineage>
        <taxon>Eukaryota</taxon>
        <taxon>Fungi</taxon>
        <taxon>Dikarya</taxon>
        <taxon>Ascomycota</taxon>
        <taxon>Pezizomycotina</taxon>
        <taxon>Eurotiomycetes</taxon>
        <taxon>Chaetothyriomycetidae</taxon>
        <taxon>Chaetothyriales</taxon>
        <taxon>Herpotrichiellaceae</taxon>
        <taxon>Cladophialophora</taxon>
    </lineage>
</organism>
<dbReference type="FunFam" id="2.40.160.120:FF:000013">
    <property type="entry name" value="Oxysterol binding protein"/>
    <property type="match status" value="1"/>
</dbReference>
<reference evidence="11" key="1">
    <citation type="submission" date="2015-07" db="EMBL/GenBank/DDBJ databases">
        <authorList>
            <person name="Teixeira M.M."/>
            <person name="Souza R.C."/>
            <person name="Almeida L.G."/>
            <person name="Vicente V.A."/>
            <person name="de Hoog S."/>
            <person name="Bocca A.L."/>
            <person name="de Almeida S.R."/>
            <person name="Vasconcelos A.T."/>
            <person name="Felipe M.S."/>
        </authorList>
    </citation>
    <scope>NUCLEOTIDE SEQUENCE [LARGE SCALE GENOMIC DNA]</scope>
    <source>
        <strain evidence="11">KSF</strain>
    </source>
</reference>
<dbReference type="SUPFAM" id="SSF101576">
    <property type="entry name" value="Supernatant protein factor (SPF), C-terminal domain"/>
    <property type="match status" value="1"/>
</dbReference>
<dbReference type="VEuPathDB" id="FungiDB:CLCR_03287"/>
<dbReference type="InterPro" id="IPR041680">
    <property type="entry name" value="PH_8"/>
</dbReference>
<dbReference type="Gene3D" id="2.40.160.120">
    <property type="match status" value="1"/>
</dbReference>
<keyword evidence="7" id="KW-0446">Lipid-binding</keyword>
<dbReference type="SMART" id="SM00233">
    <property type="entry name" value="PH"/>
    <property type="match status" value="1"/>
</dbReference>
<feature type="domain" description="PH" evidence="9">
    <location>
        <begin position="222"/>
        <end position="316"/>
    </location>
</feature>
<feature type="region of interest" description="Disordered" evidence="8">
    <location>
        <begin position="535"/>
        <end position="560"/>
    </location>
</feature>
<name>A0A1C1CG82_9EURO</name>
<dbReference type="GO" id="GO:0032934">
    <property type="term" value="F:sterol binding"/>
    <property type="evidence" value="ECO:0007669"/>
    <property type="project" value="TreeGrafter"/>
</dbReference>
<evidence type="ECO:0000313" key="10">
    <source>
        <dbReference type="EMBL" id="OCT47466.1"/>
    </source>
</evidence>
<evidence type="ECO:0000256" key="7">
    <source>
        <dbReference type="ARBA" id="ARBA00023121"/>
    </source>
</evidence>
<proteinExistence type="inferred from homology"/>
<dbReference type="eggNOG" id="KOG1737">
    <property type="taxonomic scope" value="Eukaryota"/>
</dbReference>
<keyword evidence="11" id="KW-1185">Reference proteome</keyword>
<dbReference type="GO" id="GO:0006897">
    <property type="term" value="P:endocytosis"/>
    <property type="evidence" value="ECO:0007669"/>
    <property type="project" value="TreeGrafter"/>
</dbReference>
<keyword evidence="3" id="KW-0813">Transport</keyword>
<dbReference type="GO" id="GO:0005886">
    <property type="term" value="C:plasma membrane"/>
    <property type="evidence" value="ECO:0007669"/>
    <property type="project" value="TreeGrafter"/>
</dbReference>
<dbReference type="Gene3D" id="2.60.120.680">
    <property type="entry name" value="GOLD domain"/>
    <property type="match status" value="1"/>
</dbReference>
<dbReference type="InterPro" id="IPR011993">
    <property type="entry name" value="PH-like_dom_sf"/>
</dbReference>
<comment type="caution">
    <text evidence="10">The sequence shown here is derived from an EMBL/GenBank/DDBJ whole genome shotgun (WGS) entry which is preliminary data.</text>
</comment>
<dbReference type="GO" id="GO:0006887">
    <property type="term" value="P:exocytosis"/>
    <property type="evidence" value="ECO:0007669"/>
    <property type="project" value="TreeGrafter"/>
</dbReference>
<evidence type="ECO:0000313" key="11">
    <source>
        <dbReference type="Proteomes" id="UP000094526"/>
    </source>
</evidence>